<proteinExistence type="predicted"/>
<dbReference type="EMBL" id="CP047897">
    <property type="protein sequence ID" value="QHL88254.1"/>
    <property type="molecule type" value="Genomic_DNA"/>
</dbReference>
<name>A0A6P1P084_9BACT</name>
<keyword evidence="1" id="KW-0812">Transmembrane</keyword>
<accession>A0A6P1P084</accession>
<evidence type="ECO:0000256" key="1">
    <source>
        <dbReference type="SAM" id="Phobius"/>
    </source>
</evidence>
<keyword evidence="2" id="KW-0732">Signal</keyword>
<keyword evidence="4" id="KW-1185">Reference proteome</keyword>
<dbReference type="AlphaFoldDB" id="A0A6P1P084"/>
<dbReference type="Proteomes" id="UP000464214">
    <property type="component" value="Chromosome"/>
</dbReference>
<keyword evidence="1" id="KW-0472">Membrane</keyword>
<feature type="signal peptide" evidence="2">
    <location>
        <begin position="1"/>
        <end position="22"/>
    </location>
</feature>
<feature type="transmembrane region" description="Helical" evidence="1">
    <location>
        <begin position="60"/>
        <end position="78"/>
    </location>
</feature>
<organism evidence="3 4">
    <name type="scientific">Nibribacter ruber</name>
    <dbReference type="NCBI Taxonomy" id="2698458"/>
    <lineage>
        <taxon>Bacteria</taxon>
        <taxon>Pseudomonadati</taxon>
        <taxon>Bacteroidota</taxon>
        <taxon>Cytophagia</taxon>
        <taxon>Cytophagales</taxon>
        <taxon>Hymenobacteraceae</taxon>
        <taxon>Nibribacter</taxon>
    </lineage>
</organism>
<evidence type="ECO:0000313" key="3">
    <source>
        <dbReference type="EMBL" id="QHL88254.1"/>
    </source>
</evidence>
<reference evidence="3 4" key="1">
    <citation type="submission" date="2020-01" db="EMBL/GenBank/DDBJ databases">
        <authorList>
            <person name="Kim M."/>
        </authorList>
    </citation>
    <scope>NUCLEOTIDE SEQUENCE [LARGE SCALE GENOMIC DNA]</scope>
    <source>
        <strain evidence="3 4">BT10</strain>
    </source>
</reference>
<feature type="chain" id="PRO_5027022717" evidence="2">
    <location>
        <begin position="23"/>
        <end position="95"/>
    </location>
</feature>
<dbReference type="KEGG" id="nib:GU926_12760"/>
<keyword evidence="1" id="KW-1133">Transmembrane helix</keyword>
<dbReference type="RefSeq" id="WP_160692447.1">
    <property type="nucleotide sequence ID" value="NZ_CP047897.1"/>
</dbReference>
<evidence type="ECO:0000256" key="2">
    <source>
        <dbReference type="SAM" id="SignalP"/>
    </source>
</evidence>
<protein>
    <submittedName>
        <fullName evidence="3">Uncharacterized protein</fullName>
    </submittedName>
</protein>
<evidence type="ECO:0000313" key="4">
    <source>
        <dbReference type="Proteomes" id="UP000464214"/>
    </source>
</evidence>
<sequence length="95" mass="10085">MNTKSGRIIAGALLLVITGQHAFTQDYMAAAAWGSLTVAVLLAEKKVPGEQRTIKTPRQVAMLAFIVLALALFGFQLYHGLTDAGMSLGHATTID</sequence>
<gene>
    <name evidence="3" type="ORF">GU926_12760</name>
</gene>